<dbReference type="Proteomes" id="UP000631114">
    <property type="component" value="Unassembled WGS sequence"/>
</dbReference>
<gene>
    <name evidence="2" type="ORF">IFM89_023038</name>
</gene>
<feature type="region of interest" description="Disordered" evidence="1">
    <location>
        <begin position="1"/>
        <end position="40"/>
    </location>
</feature>
<accession>A0A835IFD3</accession>
<sequence length="143" mass="15662">ENLAIKPPILPTTKTIDEIPNESPTETPTETGDKAKVPKSTKRCIELVWPDGAIYTKLPDQKRGRWIAALFDLASTSNPTSMEAPVPNMPSMVAPETVKVPSPQTQGTTPTTQDSCSAWFINEILVALRKKARNEMINGVKFS</sequence>
<feature type="region of interest" description="Disordered" evidence="1">
    <location>
        <begin position="77"/>
        <end position="113"/>
    </location>
</feature>
<protein>
    <submittedName>
        <fullName evidence="2">Uncharacterized protein</fullName>
    </submittedName>
</protein>
<comment type="caution">
    <text evidence="2">The sequence shown here is derived from an EMBL/GenBank/DDBJ whole genome shotgun (WGS) entry which is preliminary data.</text>
</comment>
<reference evidence="2 3" key="1">
    <citation type="submission" date="2020-10" db="EMBL/GenBank/DDBJ databases">
        <title>The Coptis chinensis genome and diversification of protoberbering-type alkaloids.</title>
        <authorList>
            <person name="Wang B."/>
            <person name="Shu S."/>
            <person name="Song C."/>
            <person name="Liu Y."/>
        </authorList>
    </citation>
    <scope>NUCLEOTIDE SEQUENCE [LARGE SCALE GENOMIC DNA]</scope>
    <source>
        <strain evidence="2">HL-2020</strain>
        <tissue evidence="2">Leaf</tissue>
    </source>
</reference>
<evidence type="ECO:0000313" key="3">
    <source>
        <dbReference type="Proteomes" id="UP000631114"/>
    </source>
</evidence>
<evidence type="ECO:0000256" key="1">
    <source>
        <dbReference type="SAM" id="MobiDB-lite"/>
    </source>
</evidence>
<dbReference type="EMBL" id="JADFTS010000003">
    <property type="protein sequence ID" value="KAF9615387.1"/>
    <property type="molecule type" value="Genomic_DNA"/>
</dbReference>
<dbReference type="AlphaFoldDB" id="A0A835IFD3"/>
<proteinExistence type="predicted"/>
<organism evidence="2 3">
    <name type="scientific">Coptis chinensis</name>
    <dbReference type="NCBI Taxonomy" id="261450"/>
    <lineage>
        <taxon>Eukaryota</taxon>
        <taxon>Viridiplantae</taxon>
        <taxon>Streptophyta</taxon>
        <taxon>Embryophyta</taxon>
        <taxon>Tracheophyta</taxon>
        <taxon>Spermatophyta</taxon>
        <taxon>Magnoliopsida</taxon>
        <taxon>Ranunculales</taxon>
        <taxon>Ranunculaceae</taxon>
        <taxon>Coptidoideae</taxon>
        <taxon>Coptis</taxon>
    </lineage>
</organism>
<name>A0A835IFD3_9MAGN</name>
<evidence type="ECO:0000313" key="2">
    <source>
        <dbReference type="EMBL" id="KAF9615387.1"/>
    </source>
</evidence>
<feature type="non-terminal residue" evidence="2">
    <location>
        <position position="1"/>
    </location>
</feature>
<feature type="compositionally biased region" description="Low complexity" evidence="1">
    <location>
        <begin position="21"/>
        <end position="30"/>
    </location>
</feature>
<keyword evidence="3" id="KW-1185">Reference proteome</keyword>
<feature type="compositionally biased region" description="Low complexity" evidence="1">
    <location>
        <begin position="101"/>
        <end position="113"/>
    </location>
</feature>